<evidence type="ECO:0000256" key="1">
    <source>
        <dbReference type="SAM" id="MobiDB-lite"/>
    </source>
</evidence>
<evidence type="ECO:0000313" key="3">
    <source>
        <dbReference type="Proteomes" id="UP000242367"/>
    </source>
</evidence>
<feature type="region of interest" description="Disordered" evidence="1">
    <location>
        <begin position="1"/>
        <end position="29"/>
    </location>
</feature>
<organism evidence="2 3">
    <name type="scientific">Actinomadura rubteroloni</name>
    <dbReference type="NCBI Taxonomy" id="1926885"/>
    <lineage>
        <taxon>Bacteria</taxon>
        <taxon>Bacillati</taxon>
        <taxon>Actinomycetota</taxon>
        <taxon>Actinomycetes</taxon>
        <taxon>Streptosporangiales</taxon>
        <taxon>Thermomonosporaceae</taxon>
        <taxon>Actinomadura</taxon>
    </lineage>
</organism>
<dbReference type="RefSeq" id="WP_103563263.1">
    <property type="nucleotide sequence ID" value="NZ_MTBP01000002.1"/>
</dbReference>
<accession>A0A2P4UGD6</accession>
<feature type="compositionally biased region" description="Pro residues" evidence="1">
    <location>
        <begin position="1"/>
        <end position="14"/>
    </location>
</feature>
<comment type="caution">
    <text evidence="2">The sequence shown here is derived from an EMBL/GenBank/DDBJ whole genome shotgun (WGS) entry which is preliminary data.</text>
</comment>
<reference evidence="2 3" key="1">
    <citation type="journal article" date="2017" name="Chemistry">
        <title>Isolation, Biosynthesis and Chemical Modifications of Rubterolones A-F: Rare Tropolone Alkaloids from Actinomadura sp. 5-2.</title>
        <authorList>
            <person name="Guo H."/>
            <person name="Benndorf R."/>
            <person name="Leichnitz D."/>
            <person name="Klassen J.L."/>
            <person name="Vollmers J."/>
            <person name="Gorls H."/>
            <person name="Steinacker M."/>
            <person name="Weigel C."/>
            <person name="Dahse H.M."/>
            <person name="Kaster A.K."/>
            <person name="de Beer Z.W."/>
            <person name="Poulsen M."/>
            <person name="Beemelmanns C."/>
        </authorList>
    </citation>
    <scope>NUCLEOTIDE SEQUENCE [LARGE SCALE GENOMIC DNA]</scope>
    <source>
        <strain evidence="2 3">5-2</strain>
    </source>
</reference>
<dbReference type="EMBL" id="MTBP01000002">
    <property type="protein sequence ID" value="POM24100.1"/>
    <property type="molecule type" value="Genomic_DNA"/>
</dbReference>
<name>A0A2P4UGD6_9ACTN</name>
<sequence length="110" mass="11966">MSVPPPPGSLPPPLDAIAAAELPPGERPNPEYRTLYQAYVDAYGSVDRVRTALDPAVRTFGSTDAWLGPEARTWGAELEARQAALRRAADHILWDVYDRLVATARTVPSV</sequence>
<protein>
    <submittedName>
        <fullName evidence="2">Uncharacterized protein</fullName>
    </submittedName>
</protein>
<dbReference type="AlphaFoldDB" id="A0A2P4UGD6"/>
<dbReference type="Proteomes" id="UP000242367">
    <property type="component" value="Unassembled WGS sequence"/>
</dbReference>
<evidence type="ECO:0000313" key="2">
    <source>
        <dbReference type="EMBL" id="POM24100.1"/>
    </source>
</evidence>
<keyword evidence="3" id="KW-1185">Reference proteome</keyword>
<gene>
    <name evidence="2" type="ORF">BTM25_27270</name>
</gene>
<proteinExistence type="predicted"/>